<dbReference type="InParanoid" id="Q7SGN9"/>
<feature type="compositionally biased region" description="Basic and acidic residues" evidence="8">
    <location>
        <begin position="564"/>
        <end position="586"/>
    </location>
</feature>
<dbReference type="GO" id="GO:0005634">
    <property type="term" value="C:nucleus"/>
    <property type="evidence" value="ECO:0007669"/>
    <property type="project" value="UniProtKB-SubCell"/>
</dbReference>
<feature type="compositionally biased region" description="Low complexity" evidence="8">
    <location>
        <begin position="607"/>
        <end position="621"/>
    </location>
</feature>
<dbReference type="Pfam" id="PF14474">
    <property type="entry name" value="RTC4"/>
    <property type="match status" value="1"/>
</dbReference>
<keyword evidence="6" id="KW-0963">Cytoplasm</keyword>
<feature type="compositionally biased region" description="Low complexity" evidence="8">
    <location>
        <begin position="132"/>
        <end position="143"/>
    </location>
</feature>
<dbReference type="InterPro" id="IPR028094">
    <property type="entry name" value="RTC4_C"/>
</dbReference>
<evidence type="ECO:0000256" key="5">
    <source>
        <dbReference type="ARBA" id="ARBA00015162"/>
    </source>
</evidence>
<dbReference type="InterPro" id="IPR039024">
    <property type="entry name" value="RTC4"/>
</dbReference>
<evidence type="ECO:0000256" key="4">
    <source>
        <dbReference type="ARBA" id="ARBA00009461"/>
    </source>
</evidence>
<dbReference type="GeneID" id="3881412"/>
<organism evidence="10 11">
    <name type="scientific">Neurospora crassa (strain ATCC 24698 / 74-OR23-1A / CBS 708.71 / DSM 1257 / FGSC 987)</name>
    <dbReference type="NCBI Taxonomy" id="367110"/>
    <lineage>
        <taxon>Eukaryota</taxon>
        <taxon>Fungi</taxon>
        <taxon>Dikarya</taxon>
        <taxon>Ascomycota</taxon>
        <taxon>Pezizomycotina</taxon>
        <taxon>Sordariomycetes</taxon>
        <taxon>Sordariomycetidae</taxon>
        <taxon>Sordariales</taxon>
        <taxon>Sordariaceae</taxon>
        <taxon>Neurospora</taxon>
    </lineage>
</organism>
<dbReference type="OrthoDB" id="128308at2759"/>
<protein>
    <recommendedName>
        <fullName evidence="5">Restriction of telomere capping protein 4</fullName>
    </recommendedName>
</protein>
<evidence type="ECO:0000256" key="3">
    <source>
        <dbReference type="ARBA" id="ARBA00004496"/>
    </source>
</evidence>
<proteinExistence type="inferred from homology"/>
<reference evidence="10 11" key="1">
    <citation type="journal article" date="2003" name="Nature">
        <title>The genome sequence of the filamentous fungus Neurospora crassa.</title>
        <authorList>
            <person name="Galagan J.E."/>
            <person name="Calvo S.E."/>
            <person name="Borkovich K.A."/>
            <person name="Selker E.U."/>
            <person name="Read N.D."/>
            <person name="Jaffe D."/>
            <person name="FitzHugh W."/>
            <person name="Ma L.J."/>
            <person name="Smirnov S."/>
            <person name="Purcell S."/>
            <person name="Rehman B."/>
            <person name="Elkins T."/>
            <person name="Engels R."/>
            <person name="Wang S."/>
            <person name="Nielsen C.B."/>
            <person name="Butler J."/>
            <person name="Endrizzi M."/>
            <person name="Qui D."/>
            <person name="Ianakiev P."/>
            <person name="Bell-Pedersen D."/>
            <person name="Nelson M.A."/>
            <person name="Werner-Washburne M."/>
            <person name="Selitrennikoff C.P."/>
            <person name="Kinsey J.A."/>
            <person name="Braun E.L."/>
            <person name="Zelter A."/>
            <person name="Schulte U."/>
            <person name="Kothe G.O."/>
            <person name="Jedd G."/>
            <person name="Mewes W."/>
            <person name="Staben C."/>
            <person name="Marcotte E."/>
            <person name="Greenberg D."/>
            <person name="Roy A."/>
            <person name="Foley K."/>
            <person name="Naylor J."/>
            <person name="Stange-Thomann N."/>
            <person name="Barrett R."/>
            <person name="Gnerre S."/>
            <person name="Kamal M."/>
            <person name="Kamvysselis M."/>
            <person name="Mauceli E."/>
            <person name="Bielke C."/>
            <person name="Rudd S."/>
            <person name="Frishman D."/>
            <person name="Krystofova S."/>
            <person name="Rasmussen C."/>
            <person name="Metzenberg R.L."/>
            <person name="Perkins D.D."/>
            <person name="Kroken S."/>
            <person name="Cogoni C."/>
            <person name="Macino G."/>
            <person name="Catcheside D."/>
            <person name="Li W."/>
            <person name="Pratt R.J."/>
            <person name="Osmani S.A."/>
            <person name="DeSouza C.P."/>
            <person name="Glass L."/>
            <person name="Orbach M.J."/>
            <person name="Berglund J.A."/>
            <person name="Voelker R."/>
            <person name="Yarden O."/>
            <person name="Plamann M."/>
            <person name="Seiler S."/>
            <person name="Dunlap J."/>
            <person name="Radford A."/>
            <person name="Aramayo R."/>
            <person name="Natvig D.O."/>
            <person name="Alex L.A."/>
            <person name="Mannhaupt G."/>
            <person name="Ebbole D.J."/>
            <person name="Freitag M."/>
            <person name="Paulsen I."/>
            <person name="Sachs M.S."/>
            <person name="Lander E.S."/>
            <person name="Nusbaum C."/>
            <person name="Birren B."/>
        </authorList>
    </citation>
    <scope>NUCLEOTIDE SEQUENCE [LARGE SCALE GENOMIC DNA]</scope>
    <source>
        <strain evidence="11">ATCC 24698 / 74-OR23-1A / CBS 708.71 / DSM 1257 / FGSC 987</strain>
    </source>
</reference>
<evidence type="ECO:0000313" key="10">
    <source>
        <dbReference type="EMBL" id="EAA36043.2"/>
    </source>
</evidence>
<keyword evidence="7" id="KW-0539">Nucleus</keyword>
<evidence type="ECO:0000259" key="9">
    <source>
        <dbReference type="SMART" id="SM01312"/>
    </source>
</evidence>
<feature type="compositionally biased region" description="Acidic residues" evidence="8">
    <location>
        <begin position="502"/>
        <end position="512"/>
    </location>
</feature>
<dbReference type="EMBL" id="CM002236">
    <property type="protein sequence ID" value="EAA36043.2"/>
    <property type="molecule type" value="Genomic_DNA"/>
</dbReference>
<feature type="region of interest" description="Disordered" evidence="8">
    <location>
        <begin position="502"/>
        <end position="521"/>
    </location>
</feature>
<dbReference type="RefSeq" id="XP_965279.2">
    <property type="nucleotide sequence ID" value="XM_960186.2"/>
</dbReference>
<evidence type="ECO:0000256" key="8">
    <source>
        <dbReference type="SAM" id="MobiDB-lite"/>
    </source>
</evidence>
<dbReference type="Proteomes" id="UP000001805">
    <property type="component" value="Chromosome 1, Linkage Group I"/>
</dbReference>
<feature type="compositionally biased region" description="Acidic residues" evidence="8">
    <location>
        <begin position="536"/>
        <end position="552"/>
    </location>
</feature>
<evidence type="ECO:0000256" key="2">
    <source>
        <dbReference type="ARBA" id="ARBA00004123"/>
    </source>
</evidence>
<feature type="compositionally biased region" description="Polar residues" evidence="8">
    <location>
        <begin position="80"/>
        <end position="96"/>
    </location>
</feature>
<dbReference type="PANTHER" id="PTHR41391:SF1">
    <property type="entry name" value="RESTRICTION OF TELOMERE CAPPING PROTEIN 4"/>
    <property type="match status" value="1"/>
</dbReference>
<feature type="domain" description="Restriction of telomere capping protein 4 C-terminal" evidence="9">
    <location>
        <begin position="373"/>
        <end position="495"/>
    </location>
</feature>
<dbReference type="SMART" id="SM01312">
    <property type="entry name" value="RTC4"/>
    <property type="match status" value="1"/>
</dbReference>
<name>Q7SGN9_NEUCR</name>
<evidence type="ECO:0000256" key="6">
    <source>
        <dbReference type="ARBA" id="ARBA00022490"/>
    </source>
</evidence>
<accession>Q7SGN9</accession>
<dbReference type="AlphaFoldDB" id="Q7SGN9"/>
<dbReference type="PaxDb" id="5141-EFNCRP00000006462"/>
<feature type="compositionally biased region" description="Basic and acidic residues" evidence="8">
    <location>
        <begin position="232"/>
        <end position="247"/>
    </location>
</feature>
<feature type="compositionally biased region" description="Basic and acidic residues" evidence="8">
    <location>
        <begin position="595"/>
        <end position="606"/>
    </location>
</feature>
<dbReference type="PANTHER" id="PTHR41391">
    <property type="entry name" value="RESTRICTION OF TELOMERE CAPPING PROTEIN 4"/>
    <property type="match status" value="1"/>
</dbReference>
<evidence type="ECO:0000256" key="1">
    <source>
        <dbReference type="ARBA" id="ARBA00002738"/>
    </source>
</evidence>
<comment type="subcellular location">
    <subcellularLocation>
        <location evidence="3">Cytoplasm</location>
    </subcellularLocation>
    <subcellularLocation>
        <location evidence="2">Nucleus</location>
    </subcellularLocation>
</comment>
<gene>
    <name evidence="10" type="ORF">NCU08376</name>
</gene>
<comment type="function">
    <text evidence="1">May be involved in a process influencing telomere capping.</text>
</comment>
<evidence type="ECO:0000313" key="11">
    <source>
        <dbReference type="Proteomes" id="UP000001805"/>
    </source>
</evidence>
<sequence length="621" mass="70140">MKPSMPQGNRFLGLSKNQRGVPPLLTIPSKMDDVDPDAPPQSSDEEGFAESMRGDLTNLLHRGRQGEQKSTSPSREHGSSPGTDITTNSSTRPATRQQKRLLDEIEDDQTDHEGSSIVQPPPKRVSTEKKTGQQQLGSQHQSSIFKSRKEISKKFGKNNGFHIPRDTKQPGLKTPRVLKIPPAAAENGKADAPRTNFRIPDAISGSSPTNVSSVTKLTKTGSVRPRVRPVKSKSDKEKRKAEEEAKKRQPTILRIPKDFSSPFDLDKELESGFEEADITLPILLSSPLKNFDSAPESNRKLVCPMCDEDVDESFFDTLRARQTRMTLHQEQQFCLSHKRKSAKEEWQNKGYPDIDWTVLDKRIKKHHDFLRTILNGGKSYYANALSDKIKSGQNKTLLKSEGNLTPGYYGMRGLRLMSESLVNEFSSELRKRAVQDRLVSKRGYMVYVQSVLVPELAVRLIMEDMSQEGTDKVTEEQARTIMKDSTWVGELLNEEDADHVLYEDEEDEESQNDEMGLRDEDEAHLRYEYESRLKDEDEEEPKSEDTDGEEGQDEKIRSNGNDIIHIRDDDRIKSGDRKGTKQESEGIKSNGNDINHMEVEKDDDSHSIISSISSLSELGDL</sequence>
<dbReference type="VEuPathDB" id="FungiDB:NCU08376"/>
<keyword evidence="11" id="KW-1185">Reference proteome</keyword>
<dbReference type="GO" id="GO:0005737">
    <property type="term" value="C:cytoplasm"/>
    <property type="evidence" value="ECO:0007669"/>
    <property type="project" value="UniProtKB-SubCell"/>
</dbReference>
<feature type="compositionally biased region" description="Polar residues" evidence="8">
    <location>
        <begin position="204"/>
        <end position="221"/>
    </location>
</feature>
<feature type="region of interest" description="Disordered" evidence="8">
    <location>
        <begin position="530"/>
        <end position="621"/>
    </location>
</feature>
<feature type="region of interest" description="Disordered" evidence="8">
    <location>
        <begin position="1"/>
        <end position="251"/>
    </location>
</feature>
<dbReference type="KEGG" id="ncr:NCU08376"/>
<evidence type="ECO:0000256" key="7">
    <source>
        <dbReference type="ARBA" id="ARBA00023242"/>
    </source>
</evidence>
<dbReference type="HOGENOM" id="CLU_030573_1_0_1"/>
<comment type="similarity">
    <text evidence="4">Belongs to the RTC4 family.</text>
</comment>